<accession>A0A553PT99</accession>
<evidence type="ECO:0000313" key="2">
    <source>
        <dbReference type="Proteomes" id="UP000318571"/>
    </source>
</evidence>
<dbReference type="EMBL" id="VCGU01000001">
    <property type="protein sequence ID" value="TRY80905.1"/>
    <property type="molecule type" value="Genomic_DNA"/>
</dbReference>
<keyword evidence="2" id="KW-1185">Reference proteome</keyword>
<dbReference type="AlphaFoldDB" id="A0A553PT99"/>
<comment type="caution">
    <text evidence="1">The sequence shown here is derived from an EMBL/GenBank/DDBJ whole genome shotgun (WGS) entry which is preliminary data.</text>
</comment>
<gene>
    <name evidence="1" type="ORF">TCAL_14503</name>
</gene>
<proteinExistence type="predicted"/>
<organism evidence="1 2">
    <name type="scientific">Tigriopus californicus</name>
    <name type="common">Marine copepod</name>
    <dbReference type="NCBI Taxonomy" id="6832"/>
    <lineage>
        <taxon>Eukaryota</taxon>
        <taxon>Metazoa</taxon>
        <taxon>Ecdysozoa</taxon>
        <taxon>Arthropoda</taxon>
        <taxon>Crustacea</taxon>
        <taxon>Multicrustacea</taxon>
        <taxon>Hexanauplia</taxon>
        <taxon>Copepoda</taxon>
        <taxon>Harpacticoida</taxon>
        <taxon>Harpacticidae</taxon>
        <taxon>Tigriopus</taxon>
    </lineage>
</organism>
<evidence type="ECO:0000313" key="1">
    <source>
        <dbReference type="EMBL" id="TRY80905.1"/>
    </source>
</evidence>
<dbReference type="Proteomes" id="UP000318571">
    <property type="component" value="Chromosome 12"/>
</dbReference>
<name>A0A553PT99_TIGCA</name>
<reference evidence="1 2" key="1">
    <citation type="journal article" date="2018" name="Nat. Ecol. Evol.">
        <title>Genomic signatures of mitonuclear coevolution across populations of Tigriopus californicus.</title>
        <authorList>
            <person name="Barreto F.S."/>
            <person name="Watson E.T."/>
            <person name="Lima T.G."/>
            <person name="Willett C.S."/>
            <person name="Edmands S."/>
            <person name="Li W."/>
            <person name="Burton R.S."/>
        </authorList>
    </citation>
    <scope>NUCLEOTIDE SEQUENCE [LARGE SCALE GENOMIC DNA]</scope>
    <source>
        <strain evidence="1 2">San Diego</strain>
    </source>
</reference>
<sequence length="144" mass="14733">MKGAIKAERNVNLDLADLEASDQASDEAIDEASDEVDLVDGDFLEVDLEGEGLVVENLGVALKQVERSANLVEEVLVTVVSVVVDPAAPVDLAAADLAVVDLAAAEVADVVDLAAAEVADVVDSEVAVGLEVATDFAPAPSSEH</sequence>
<protein>
    <submittedName>
        <fullName evidence="1">Uncharacterized protein</fullName>
    </submittedName>
</protein>